<proteinExistence type="predicted"/>
<evidence type="ECO:0000256" key="3">
    <source>
        <dbReference type="ARBA" id="ARBA00022553"/>
    </source>
</evidence>
<dbReference type="InterPro" id="IPR001245">
    <property type="entry name" value="Ser-Thr/Tyr_kinase_cat_dom"/>
</dbReference>
<dbReference type="Pfam" id="PF07714">
    <property type="entry name" value="PK_Tyr_Ser-Thr"/>
    <property type="match status" value="1"/>
</dbReference>
<evidence type="ECO:0000259" key="19">
    <source>
        <dbReference type="PROSITE" id="PS50814"/>
    </source>
</evidence>
<keyword evidence="4" id="KW-0808">Transferase</keyword>
<dbReference type="InterPro" id="IPR050122">
    <property type="entry name" value="RTK"/>
</dbReference>
<keyword evidence="8 20" id="KW-0418">Kinase</keyword>
<protein>
    <recommendedName>
        <fullName evidence="2">receptor protein-tyrosine kinase</fullName>
        <ecNumber evidence="2">2.7.10.1</ecNumber>
    </recommendedName>
</protein>
<keyword evidence="10 16" id="KW-1133">Transmembrane helix</keyword>
<dbReference type="OrthoDB" id="535945at2759"/>
<feature type="domain" description="WIF" evidence="19">
    <location>
        <begin position="28"/>
        <end position="164"/>
    </location>
</feature>
<evidence type="ECO:0000256" key="12">
    <source>
        <dbReference type="ARBA" id="ARBA00023137"/>
    </source>
</evidence>
<evidence type="ECO:0000256" key="14">
    <source>
        <dbReference type="ARBA" id="ARBA00023180"/>
    </source>
</evidence>
<keyword evidence="11 16" id="KW-0472">Membrane</keyword>
<feature type="signal peptide" evidence="17">
    <location>
        <begin position="1"/>
        <end position="22"/>
    </location>
</feature>
<dbReference type="PROSITE" id="PS50011">
    <property type="entry name" value="PROTEIN_KINASE_DOM"/>
    <property type="match status" value="1"/>
</dbReference>
<evidence type="ECO:0000256" key="13">
    <source>
        <dbReference type="ARBA" id="ARBA00023170"/>
    </source>
</evidence>
<evidence type="ECO:0000256" key="16">
    <source>
        <dbReference type="SAM" id="Phobius"/>
    </source>
</evidence>
<dbReference type="GO" id="GO:0007409">
    <property type="term" value="P:axonogenesis"/>
    <property type="evidence" value="ECO:0007669"/>
    <property type="project" value="TreeGrafter"/>
</dbReference>
<keyword evidence="21" id="KW-1185">Reference proteome</keyword>
<feature type="transmembrane region" description="Helical" evidence="16">
    <location>
        <begin position="189"/>
        <end position="213"/>
    </location>
</feature>
<comment type="subcellular location">
    <subcellularLocation>
        <location evidence="1">Cell membrane</location>
        <topology evidence="1">Single-pass membrane protein</topology>
    </subcellularLocation>
</comment>
<dbReference type="GO" id="GO:0043235">
    <property type="term" value="C:receptor complex"/>
    <property type="evidence" value="ECO:0007669"/>
    <property type="project" value="TreeGrafter"/>
</dbReference>
<keyword evidence="9" id="KW-0067">ATP-binding</keyword>
<keyword evidence="3" id="KW-0597">Phosphoprotein</keyword>
<dbReference type="PANTHER" id="PTHR24416">
    <property type="entry name" value="TYROSINE-PROTEIN KINASE RECEPTOR"/>
    <property type="match status" value="1"/>
</dbReference>
<dbReference type="Gene3D" id="1.10.510.10">
    <property type="entry name" value="Transferase(Phosphotransferase) domain 1"/>
    <property type="match status" value="1"/>
</dbReference>
<keyword evidence="5 16" id="KW-0812">Transmembrane</keyword>
<keyword evidence="7" id="KW-0547">Nucleotide-binding</keyword>
<dbReference type="InterPro" id="IPR000719">
    <property type="entry name" value="Prot_kinase_dom"/>
</dbReference>
<dbReference type="GO" id="GO:0005886">
    <property type="term" value="C:plasma membrane"/>
    <property type="evidence" value="ECO:0007669"/>
    <property type="project" value="UniProtKB-SubCell"/>
</dbReference>
<dbReference type="SUPFAM" id="SSF56112">
    <property type="entry name" value="Protein kinase-like (PK-like)"/>
    <property type="match status" value="1"/>
</dbReference>
<dbReference type="FunFam" id="1.10.510.10:FF:000165">
    <property type="entry name" value="Tyrosine-protein kinase RYK"/>
    <property type="match status" value="1"/>
</dbReference>
<dbReference type="GO" id="GO:0007169">
    <property type="term" value="P:cell surface receptor protein tyrosine kinase signaling pathway"/>
    <property type="evidence" value="ECO:0007669"/>
    <property type="project" value="TreeGrafter"/>
</dbReference>
<evidence type="ECO:0000256" key="1">
    <source>
        <dbReference type="ARBA" id="ARBA00004162"/>
    </source>
</evidence>
<dbReference type="EC" id="2.7.10.1" evidence="2"/>
<feature type="domain" description="Protein kinase" evidence="18">
    <location>
        <begin position="295"/>
        <end position="568"/>
    </location>
</feature>
<evidence type="ECO:0000256" key="11">
    <source>
        <dbReference type="ARBA" id="ARBA00023136"/>
    </source>
</evidence>
<evidence type="ECO:0000256" key="6">
    <source>
        <dbReference type="ARBA" id="ARBA00022729"/>
    </source>
</evidence>
<name>A0A6A4VBQ0_AMPAM</name>
<evidence type="ECO:0000256" key="17">
    <source>
        <dbReference type="SAM" id="SignalP"/>
    </source>
</evidence>
<evidence type="ECO:0000256" key="5">
    <source>
        <dbReference type="ARBA" id="ARBA00022692"/>
    </source>
</evidence>
<dbReference type="PROSITE" id="PS00109">
    <property type="entry name" value="PROTEIN_KINASE_TYR"/>
    <property type="match status" value="1"/>
</dbReference>
<feature type="compositionally biased region" description="Pro residues" evidence="15">
    <location>
        <begin position="263"/>
        <end position="286"/>
    </location>
</feature>
<evidence type="ECO:0000256" key="8">
    <source>
        <dbReference type="ARBA" id="ARBA00022777"/>
    </source>
</evidence>
<dbReference type="SMART" id="SM00469">
    <property type="entry name" value="WIF"/>
    <property type="match status" value="1"/>
</dbReference>
<evidence type="ECO:0000313" key="20">
    <source>
        <dbReference type="EMBL" id="KAF0288700.1"/>
    </source>
</evidence>
<dbReference type="GO" id="GO:0004714">
    <property type="term" value="F:transmembrane receptor protein tyrosine kinase activity"/>
    <property type="evidence" value="ECO:0007669"/>
    <property type="project" value="UniProtKB-EC"/>
</dbReference>
<feature type="chain" id="PRO_5025367096" description="receptor protein-tyrosine kinase" evidence="17">
    <location>
        <begin position="23"/>
        <end position="572"/>
    </location>
</feature>
<gene>
    <name evidence="20" type="primary">Ryk_0</name>
    <name evidence="20" type="ORF">FJT64_012903</name>
</gene>
<dbReference type="PRINTS" id="PR00109">
    <property type="entry name" value="TYRKINASE"/>
</dbReference>
<accession>A0A6A4VBQ0</accession>
<evidence type="ECO:0000259" key="18">
    <source>
        <dbReference type="PROSITE" id="PS50011"/>
    </source>
</evidence>
<feature type="region of interest" description="Disordered" evidence="15">
    <location>
        <begin position="223"/>
        <end position="286"/>
    </location>
</feature>
<keyword evidence="13" id="KW-0675">Receptor</keyword>
<evidence type="ECO:0000256" key="7">
    <source>
        <dbReference type="ARBA" id="ARBA00022741"/>
    </source>
</evidence>
<evidence type="ECO:0000256" key="4">
    <source>
        <dbReference type="ARBA" id="ARBA00022679"/>
    </source>
</evidence>
<evidence type="ECO:0000256" key="9">
    <source>
        <dbReference type="ARBA" id="ARBA00022840"/>
    </source>
</evidence>
<feature type="compositionally biased region" description="Polar residues" evidence="15">
    <location>
        <begin position="223"/>
        <end position="233"/>
    </location>
</feature>
<dbReference type="AlphaFoldDB" id="A0A6A4VBQ0"/>
<dbReference type="Gene3D" id="2.60.40.2170">
    <property type="entry name" value="Wnt, WIF domain"/>
    <property type="match status" value="1"/>
</dbReference>
<dbReference type="PANTHER" id="PTHR24416:SF349">
    <property type="entry name" value="TYROSINE-PROTEIN KINASE RYK"/>
    <property type="match status" value="1"/>
</dbReference>
<dbReference type="GO" id="GO:0010976">
    <property type="term" value="P:positive regulation of neuron projection development"/>
    <property type="evidence" value="ECO:0007669"/>
    <property type="project" value="TreeGrafter"/>
</dbReference>
<dbReference type="Pfam" id="PF02019">
    <property type="entry name" value="WIF"/>
    <property type="match status" value="1"/>
</dbReference>
<reference evidence="20 21" key="1">
    <citation type="submission" date="2019-07" db="EMBL/GenBank/DDBJ databases">
        <title>Draft genome assembly of a fouling barnacle, Amphibalanus amphitrite (Darwin, 1854): The first reference genome for Thecostraca.</title>
        <authorList>
            <person name="Kim W."/>
        </authorList>
    </citation>
    <scope>NUCLEOTIDE SEQUENCE [LARGE SCALE GENOMIC DNA]</scope>
    <source>
        <strain evidence="20">SNU_AA5</strain>
        <tissue evidence="20">Soma without cirri and trophi</tissue>
    </source>
</reference>
<dbReference type="InterPro" id="IPR011009">
    <property type="entry name" value="Kinase-like_dom_sf"/>
</dbReference>
<dbReference type="PROSITE" id="PS50814">
    <property type="entry name" value="WIF"/>
    <property type="match status" value="1"/>
</dbReference>
<dbReference type="GO" id="GO:0005524">
    <property type="term" value="F:ATP binding"/>
    <property type="evidence" value="ECO:0007669"/>
    <property type="project" value="UniProtKB-KW"/>
</dbReference>
<keyword evidence="12" id="KW-0829">Tyrosine-protein kinase</keyword>
<dbReference type="Gene3D" id="3.30.200.20">
    <property type="entry name" value="Phosphorylase Kinase, domain 1"/>
    <property type="match status" value="1"/>
</dbReference>
<comment type="caution">
    <text evidence="20">The sequence shown here is derived from an EMBL/GenBank/DDBJ whole genome shotgun (WGS) entry which is preliminary data.</text>
</comment>
<dbReference type="InterPro" id="IPR003306">
    <property type="entry name" value="WIF"/>
</dbReference>
<sequence>MKAHLLVLSSLELSLLCGGVHGTFDFFLSRDEVRKMDVVGWPDTFFYVDNGNVNHNTVAYNFQVPYEMNTLTFSWRARDYNNVTYSLSSHVLPGSEDKLRSLAFDVPATGRIPLREGQFRLNLRCAPEAAAAEMAPSPAEFVIQLDAVAAGKLTSVQLRRRKHCSEPSPFEADIVVMPRRDGIGSAATFYVGLGALVALMVGAVITGVAVAYCSRGWESTLRPSPASQYSSVNGIPPPPPPLSALPSASPAGSVGTLTSRPAGEPPSVPPPPPPGPPPAAPAPAPVLEPLDVDSLEVEEVLMEGTFGRICRGRLVKDEQDDLPVLVKLATEVASDTQVSVMLREAAAMTALAHPNLLSAMGVVEDGPESRRPRIVYMYYPSVNLKRFLHQCRSAGEGWSRTLLTQEVVHMAVQALNALSHLHQHSVVHKDVAARNCVVDDQLRVKLCDLALSRDLFPGDYHCLGDNENRPVKWLSLEALSERRFSPAADVWSFGVLFWELMTLGQQPYVEVDPFEMAAYLREGYRLAQPVNCPDELFAVMAYCWATEPSERPGLHHLQTCLIDFHMHLDNYV</sequence>
<dbReference type="EMBL" id="VIIS01002083">
    <property type="protein sequence ID" value="KAF0288700.1"/>
    <property type="molecule type" value="Genomic_DNA"/>
</dbReference>
<organism evidence="20 21">
    <name type="scientific">Amphibalanus amphitrite</name>
    <name type="common">Striped barnacle</name>
    <name type="synonym">Balanus amphitrite</name>
    <dbReference type="NCBI Taxonomy" id="1232801"/>
    <lineage>
        <taxon>Eukaryota</taxon>
        <taxon>Metazoa</taxon>
        <taxon>Ecdysozoa</taxon>
        <taxon>Arthropoda</taxon>
        <taxon>Crustacea</taxon>
        <taxon>Multicrustacea</taxon>
        <taxon>Cirripedia</taxon>
        <taxon>Thoracica</taxon>
        <taxon>Thoracicalcarea</taxon>
        <taxon>Balanomorpha</taxon>
        <taxon>Balanoidea</taxon>
        <taxon>Balanidae</taxon>
        <taxon>Amphibalaninae</taxon>
        <taxon>Amphibalanus</taxon>
    </lineage>
</organism>
<dbReference type="InterPro" id="IPR038677">
    <property type="entry name" value="WIF_sf"/>
</dbReference>
<keyword evidence="6 17" id="KW-0732">Signal</keyword>
<evidence type="ECO:0000256" key="15">
    <source>
        <dbReference type="SAM" id="MobiDB-lite"/>
    </source>
</evidence>
<dbReference type="GO" id="GO:0051897">
    <property type="term" value="P:positive regulation of phosphatidylinositol 3-kinase/protein kinase B signal transduction"/>
    <property type="evidence" value="ECO:0007669"/>
    <property type="project" value="TreeGrafter"/>
</dbReference>
<evidence type="ECO:0000313" key="21">
    <source>
        <dbReference type="Proteomes" id="UP000440578"/>
    </source>
</evidence>
<keyword evidence="14" id="KW-0325">Glycoprotein</keyword>
<evidence type="ECO:0000256" key="10">
    <source>
        <dbReference type="ARBA" id="ARBA00022989"/>
    </source>
</evidence>
<dbReference type="Proteomes" id="UP000440578">
    <property type="component" value="Unassembled WGS sequence"/>
</dbReference>
<evidence type="ECO:0000256" key="2">
    <source>
        <dbReference type="ARBA" id="ARBA00011902"/>
    </source>
</evidence>
<dbReference type="InterPro" id="IPR008266">
    <property type="entry name" value="Tyr_kinase_AS"/>
</dbReference>